<evidence type="ECO:0000313" key="1">
    <source>
        <dbReference type="EMBL" id="KAG2277504.1"/>
    </source>
</evidence>
<proteinExistence type="predicted"/>
<dbReference type="AlphaFoldDB" id="A0A8X7QVA1"/>
<evidence type="ECO:0000313" key="2">
    <source>
        <dbReference type="Proteomes" id="UP000886595"/>
    </source>
</evidence>
<dbReference type="Proteomes" id="UP000886595">
    <property type="component" value="Unassembled WGS sequence"/>
</dbReference>
<name>A0A8X7QVA1_BRACI</name>
<organism evidence="1 2">
    <name type="scientific">Brassica carinata</name>
    <name type="common">Ethiopian mustard</name>
    <name type="synonym">Abyssinian cabbage</name>
    <dbReference type="NCBI Taxonomy" id="52824"/>
    <lineage>
        <taxon>Eukaryota</taxon>
        <taxon>Viridiplantae</taxon>
        <taxon>Streptophyta</taxon>
        <taxon>Embryophyta</taxon>
        <taxon>Tracheophyta</taxon>
        <taxon>Spermatophyta</taxon>
        <taxon>Magnoliopsida</taxon>
        <taxon>eudicotyledons</taxon>
        <taxon>Gunneridae</taxon>
        <taxon>Pentapetalae</taxon>
        <taxon>rosids</taxon>
        <taxon>malvids</taxon>
        <taxon>Brassicales</taxon>
        <taxon>Brassicaceae</taxon>
        <taxon>Brassiceae</taxon>
        <taxon>Brassica</taxon>
    </lineage>
</organism>
<keyword evidence="2" id="KW-1185">Reference proteome</keyword>
<sequence length="97" mass="11394">MGAEINVTLISEARGSSTILWCGKIFFFKSYMEIWPFEDIQNQIHDAVEKFAITANNDLDDLIQERKCQLGLFRWLLYLCIWKDMSLSWNRGCALRL</sequence>
<dbReference type="EMBL" id="JAAMPC010000012">
    <property type="protein sequence ID" value="KAG2277504.1"/>
    <property type="molecule type" value="Genomic_DNA"/>
</dbReference>
<gene>
    <name evidence="1" type="ORF">Bca52824_060059</name>
</gene>
<accession>A0A8X7QVA1</accession>
<comment type="caution">
    <text evidence="1">The sequence shown here is derived from an EMBL/GenBank/DDBJ whole genome shotgun (WGS) entry which is preliminary data.</text>
</comment>
<reference evidence="1 2" key="1">
    <citation type="submission" date="2020-02" db="EMBL/GenBank/DDBJ databases">
        <authorList>
            <person name="Ma Q."/>
            <person name="Huang Y."/>
            <person name="Song X."/>
            <person name="Pei D."/>
        </authorList>
    </citation>
    <scope>NUCLEOTIDE SEQUENCE [LARGE SCALE GENOMIC DNA]</scope>
    <source>
        <strain evidence="1">Sxm20200214</strain>
        <tissue evidence="1">Leaf</tissue>
    </source>
</reference>
<protein>
    <submittedName>
        <fullName evidence="1">Uncharacterized protein</fullName>
    </submittedName>
</protein>